<dbReference type="GO" id="GO:0015833">
    <property type="term" value="P:peptide transport"/>
    <property type="evidence" value="ECO:0007669"/>
    <property type="project" value="TreeGrafter"/>
</dbReference>
<evidence type="ECO:0000256" key="3">
    <source>
        <dbReference type="ARBA" id="ARBA00022729"/>
    </source>
</evidence>
<dbReference type="Gene3D" id="3.90.76.10">
    <property type="entry name" value="Dipeptide-binding Protein, Domain 1"/>
    <property type="match status" value="1"/>
</dbReference>
<proteinExistence type="inferred from homology"/>
<accession>A0A0W8I2T9</accession>
<dbReference type="RefSeq" id="WP_058875175.1">
    <property type="nucleotide sequence ID" value="NZ_LQBK01000040.1"/>
</dbReference>
<dbReference type="InterPro" id="IPR000914">
    <property type="entry name" value="SBP_5_dom"/>
</dbReference>
<comment type="similarity">
    <text evidence="1">Belongs to the bacterial solute-binding protein 5 family.</text>
</comment>
<dbReference type="OrthoDB" id="3225986at2"/>
<gene>
    <name evidence="6" type="ORF">AVL61_06675</name>
</gene>
<reference evidence="7" key="1">
    <citation type="submission" date="2015-12" db="EMBL/GenBank/DDBJ databases">
        <authorList>
            <person name="Nair G.R."/>
            <person name="Kaur G."/>
            <person name="Mayilraj S."/>
        </authorList>
    </citation>
    <scope>NUCLEOTIDE SEQUENCE [LARGE SCALE GENOMIC DNA]</scope>
    <source>
        <strain evidence="7">CD08_4</strain>
    </source>
</reference>
<dbReference type="PANTHER" id="PTHR30290">
    <property type="entry name" value="PERIPLASMIC BINDING COMPONENT OF ABC TRANSPORTER"/>
    <property type="match status" value="1"/>
</dbReference>
<dbReference type="PANTHER" id="PTHR30290:SF9">
    <property type="entry name" value="OLIGOPEPTIDE-BINDING PROTEIN APPA"/>
    <property type="match status" value="1"/>
</dbReference>
<dbReference type="PROSITE" id="PS51257">
    <property type="entry name" value="PROKAR_LIPOPROTEIN"/>
    <property type="match status" value="1"/>
</dbReference>
<dbReference type="SUPFAM" id="SSF53850">
    <property type="entry name" value="Periplasmic binding protein-like II"/>
    <property type="match status" value="1"/>
</dbReference>
<evidence type="ECO:0000313" key="6">
    <source>
        <dbReference type="EMBL" id="KUG52040.1"/>
    </source>
</evidence>
<dbReference type="EMBL" id="LQBK01000040">
    <property type="protein sequence ID" value="KUG52040.1"/>
    <property type="molecule type" value="Genomic_DNA"/>
</dbReference>
<feature type="chain" id="PRO_5038510940" evidence="4">
    <location>
        <begin position="24"/>
        <end position="512"/>
    </location>
</feature>
<name>A0A0W8I2T9_KOCRO</name>
<dbReference type="Pfam" id="PF00496">
    <property type="entry name" value="SBP_bac_5"/>
    <property type="match status" value="1"/>
</dbReference>
<dbReference type="PIRSF" id="PIRSF002741">
    <property type="entry name" value="MppA"/>
    <property type="match status" value="1"/>
</dbReference>
<dbReference type="GO" id="GO:1904680">
    <property type="term" value="F:peptide transmembrane transporter activity"/>
    <property type="evidence" value="ECO:0007669"/>
    <property type="project" value="TreeGrafter"/>
</dbReference>
<evidence type="ECO:0000313" key="7">
    <source>
        <dbReference type="Proteomes" id="UP000053512"/>
    </source>
</evidence>
<keyword evidence="2" id="KW-0813">Transport</keyword>
<sequence length="512" mass="56372">MARGARIVALGGAVCLALGACSAGEGVDLAGAGEVDTDDYLRVAIAGEPDQLDPHNTSAYFSFQILENVYDTLVQPDENLEMQPALAESWEVSEDELSWTFRLREGVTFHDGSAFTAEDVVYSYDRIIDEQLANAYRLSAVEDVVAVDEHTVRIDVSQPTPALLAAIGGYKGMAIVERQNVESGDVQLDPVGTGPFEVVGNSASTAVTLRANEDYWGEGPHVPGVVYRFISEGTTALADLTAGEVHWTDSIPPQRVNSLRQNPDVEVASVPSTDYWYVTMNQQRPPFDSLDARLAVAHAIDREAIAQVTWYGNATVNQTAVPETSVWHHEYAPFEQDLDRARELAESSGLAGETVDLMVTNEFPETVTAAQVIAANLSEIGVATDIRTLDFATWLDEQARGSFDMLLLGWLGNVDVNDYYYNQHHSEGSNNAQGYSSPEVDRLLDAGRTETDEDARKEFYDRAAEQIVDDASYVYLYNPDVVQAWVPELEGYEPRPDRAVRFNDVRLEEDPE</sequence>
<dbReference type="InterPro" id="IPR030678">
    <property type="entry name" value="Peptide/Ni-bd"/>
</dbReference>
<evidence type="ECO:0000256" key="4">
    <source>
        <dbReference type="SAM" id="SignalP"/>
    </source>
</evidence>
<organism evidence="6 7">
    <name type="scientific">Kocuria rosea subsp. polaris</name>
    <dbReference type="NCBI Taxonomy" id="136273"/>
    <lineage>
        <taxon>Bacteria</taxon>
        <taxon>Bacillati</taxon>
        <taxon>Actinomycetota</taxon>
        <taxon>Actinomycetes</taxon>
        <taxon>Micrococcales</taxon>
        <taxon>Micrococcaceae</taxon>
        <taxon>Kocuria</taxon>
    </lineage>
</organism>
<dbReference type="InterPro" id="IPR039424">
    <property type="entry name" value="SBP_5"/>
</dbReference>
<feature type="signal peptide" evidence="4">
    <location>
        <begin position="1"/>
        <end position="23"/>
    </location>
</feature>
<dbReference type="Gene3D" id="3.40.190.10">
    <property type="entry name" value="Periplasmic binding protein-like II"/>
    <property type="match status" value="1"/>
</dbReference>
<feature type="domain" description="Solute-binding protein family 5" evidence="5">
    <location>
        <begin position="81"/>
        <end position="429"/>
    </location>
</feature>
<dbReference type="Proteomes" id="UP000053512">
    <property type="component" value="Unassembled WGS sequence"/>
</dbReference>
<keyword evidence="3 4" id="KW-0732">Signal</keyword>
<dbReference type="GO" id="GO:0043190">
    <property type="term" value="C:ATP-binding cassette (ABC) transporter complex"/>
    <property type="evidence" value="ECO:0007669"/>
    <property type="project" value="InterPro"/>
</dbReference>
<evidence type="ECO:0000259" key="5">
    <source>
        <dbReference type="Pfam" id="PF00496"/>
    </source>
</evidence>
<protein>
    <submittedName>
        <fullName evidence="6">ABC transporter substrate-binding protein</fullName>
    </submittedName>
</protein>
<evidence type="ECO:0000256" key="2">
    <source>
        <dbReference type="ARBA" id="ARBA00022448"/>
    </source>
</evidence>
<evidence type="ECO:0000256" key="1">
    <source>
        <dbReference type="ARBA" id="ARBA00005695"/>
    </source>
</evidence>
<dbReference type="Gene3D" id="3.10.105.10">
    <property type="entry name" value="Dipeptide-binding Protein, Domain 3"/>
    <property type="match status" value="1"/>
</dbReference>
<dbReference type="AlphaFoldDB" id="A0A0W8I2T9"/>
<dbReference type="GO" id="GO:0042597">
    <property type="term" value="C:periplasmic space"/>
    <property type="evidence" value="ECO:0007669"/>
    <property type="project" value="UniProtKB-ARBA"/>
</dbReference>
<comment type="caution">
    <text evidence="6">The sequence shown here is derived from an EMBL/GenBank/DDBJ whole genome shotgun (WGS) entry which is preliminary data.</text>
</comment>